<evidence type="ECO:0000313" key="2">
    <source>
        <dbReference type="Proteomes" id="UP001500393"/>
    </source>
</evidence>
<dbReference type="Proteomes" id="UP001500393">
    <property type="component" value="Unassembled WGS sequence"/>
</dbReference>
<gene>
    <name evidence="1" type="ORF">GCM10009789_54110</name>
</gene>
<keyword evidence="2" id="KW-1185">Reference proteome</keyword>
<reference evidence="2" key="1">
    <citation type="journal article" date="2019" name="Int. J. Syst. Evol. Microbiol.">
        <title>The Global Catalogue of Microorganisms (GCM) 10K type strain sequencing project: providing services to taxonomists for standard genome sequencing and annotation.</title>
        <authorList>
            <consortium name="The Broad Institute Genomics Platform"/>
            <consortium name="The Broad Institute Genome Sequencing Center for Infectious Disease"/>
            <person name="Wu L."/>
            <person name="Ma J."/>
        </authorList>
    </citation>
    <scope>NUCLEOTIDE SEQUENCE [LARGE SCALE GENOMIC DNA]</scope>
    <source>
        <strain evidence="2">JCM 14969</strain>
    </source>
</reference>
<evidence type="ECO:0000313" key="1">
    <source>
        <dbReference type="EMBL" id="GAA1593258.1"/>
    </source>
</evidence>
<protein>
    <recommendedName>
        <fullName evidence="3">MftR C-terminal domain-containing protein</fullName>
    </recommendedName>
</protein>
<dbReference type="EMBL" id="BAAAOS010000038">
    <property type="protein sequence ID" value="GAA1593258.1"/>
    <property type="molecule type" value="Genomic_DNA"/>
</dbReference>
<comment type="caution">
    <text evidence="1">The sequence shown here is derived from an EMBL/GenBank/DDBJ whole genome shotgun (WGS) entry which is preliminary data.</text>
</comment>
<sequence>MNRNIDPHRDAYLGAVATAARYWMTGDARMARDRLEGMPWHELVAASLSLVAVFADSLAANTETDPLVLLDGVVAEMMEPKGNDA</sequence>
<organism evidence="1 2">
    <name type="scientific">Kribbella sancticallisti</name>
    <dbReference type="NCBI Taxonomy" id="460087"/>
    <lineage>
        <taxon>Bacteria</taxon>
        <taxon>Bacillati</taxon>
        <taxon>Actinomycetota</taxon>
        <taxon>Actinomycetes</taxon>
        <taxon>Propionibacteriales</taxon>
        <taxon>Kribbellaceae</taxon>
        <taxon>Kribbella</taxon>
    </lineage>
</organism>
<name>A0ABP4PZ05_9ACTN</name>
<accession>A0ABP4PZ05</accession>
<proteinExistence type="predicted"/>
<dbReference type="RefSeq" id="WP_344218687.1">
    <property type="nucleotide sequence ID" value="NZ_BAAAOS010000038.1"/>
</dbReference>
<evidence type="ECO:0008006" key="3">
    <source>
        <dbReference type="Google" id="ProtNLM"/>
    </source>
</evidence>